<dbReference type="InterPro" id="IPR029033">
    <property type="entry name" value="His_PPase_superfam"/>
</dbReference>
<sequence length="217" mass="23731">MTEPTRLIAIRHGETAWNTEHRLQGQLDIPLNPLGRRQAACLPEALRHEGLDVVVASDLGRAWETARAFAGPLGLPLLPEPGLRERAFGVMQGHTYEEIETRWPDWAARWKARDPDFAAPEGGESLAGFYARCVATAERVAQAHAGRTVALVCHGGVLDCLYRAAARLPLDAPRTWQLGNAAVNRLLHTPQGLTLVGWNDQSHLDGLDDLALDESST</sequence>
<dbReference type="Pfam" id="PF00300">
    <property type="entry name" value="His_Phos_1"/>
    <property type="match status" value="1"/>
</dbReference>
<organism evidence="1 2">
    <name type="scientific">Pseudaquabacterium inlustre</name>
    <dbReference type="NCBI Taxonomy" id="2984192"/>
    <lineage>
        <taxon>Bacteria</taxon>
        <taxon>Pseudomonadati</taxon>
        <taxon>Pseudomonadota</taxon>
        <taxon>Betaproteobacteria</taxon>
        <taxon>Burkholderiales</taxon>
        <taxon>Sphaerotilaceae</taxon>
        <taxon>Pseudaquabacterium</taxon>
    </lineage>
</organism>
<keyword evidence="2" id="KW-1185">Reference proteome</keyword>
<proteinExistence type="predicted"/>
<accession>A0ABU9CFE9</accession>
<dbReference type="EMBL" id="JBBUTH010000002">
    <property type="protein sequence ID" value="MEK8049621.1"/>
    <property type="molecule type" value="Genomic_DNA"/>
</dbReference>
<dbReference type="PANTHER" id="PTHR48100:SF1">
    <property type="entry name" value="HISTIDINE PHOSPHATASE FAMILY PROTEIN-RELATED"/>
    <property type="match status" value="1"/>
</dbReference>
<dbReference type="EC" id="3.1.3.-" evidence="1"/>
<dbReference type="SMART" id="SM00855">
    <property type="entry name" value="PGAM"/>
    <property type="match status" value="1"/>
</dbReference>
<dbReference type="InterPro" id="IPR013078">
    <property type="entry name" value="His_Pase_superF_clade-1"/>
</dbReference>
<dbReference type="RefSeq" id="WP_341409301.1">
    <property type="nucleotide sequence ID" value="NZ_JBBUTH010000002.1"/>
</dbReference>
<gene>
    <name evidence="1" type="ORF">AACH10_05160</name>
</gene>
<keyword evidence="1" id="KW-0378">Hydrolase</keyword>
<evidence type="ECO:0000313" key="2">
    <source>
        <dbReference type="Proteomes" id="UP001365405"/>
    </source>
</evidence>
<dbReference type="Gene3D" id="3.40.50.1240">
    <property type="entry name" value="Phosphoglycerate mutase-like"/>
    <property type="match status" value="1"/>
</dbReference>
<dbReference type="CDD" id="cd07067">
    <property type="entry name" value="HP_PGM_like"/>
    <property type="match status" value="1"/>
</dbReference>
<evidence type="ECO:0000313" key="1">
    <source>
        <dbReference type="EMBL" id="MEK8049621.1"/>
    </source>
</evidence>
<reference evidence="1 2" key="1">
    <citation type="submission" date="2024-04" db="EMBL/GenBank/DDBJ databases">
        <title>Novel species of the genus Ideonella isolated from streams.</title>
        <authorList>
            <person name="Lu H."/>
        </authorList>
    </citation>
    <scope>NUCLEOTIDE SEQUENCE [LARGE SCALE GENOMIC DNA]</scope>
    <source>
        <strain evidence="1 2">DXS22W</strain>
    </source>
</reference>
<name>A0ABU9CFE9_9BURK</name>
<comment type="caution">
    <text evidence="1">The sequence shown here is derived from an EMBL/GenBank/DDBJ whole genome shotgun (WGS) entry which is preliminary data.</text>
</comment>
<dbReference type="PANTHER" id="PTHR48100">
    <property type="entry name" value="BROAD-SPECIFICITY PHOSPHATASE YOR283W-RELATED"/>
    <property type="match status" value="1"/>
</dbReference>
<dbReference type="Proteomes" id="UP001365405">
    <property type="component" value="Unassembled WGS sequence"/>
</dbReference>
<dbReference type="SUPFAM" id="SSF53254">
    <property type="entry name" value="Phosphoglycerate mutase-like"/>
    <property type="match status" value="1"/>
</dbReference>
<dbReference type="GO" id="GO:0016787">
    <property type="term" value="F:hydrolase activity"/>
    <property type="evidence" value="ECO:0007669"/>
    <property type="project" value="UniProtKB-KW"/>
</dbReference>
<protein>
    <submittedName>
        <fullName evidence="1">Histidine phosphatase family protein</fullName>
        <ecNumber evidence="1">3.1.3.-</ecNumber>
    </submittedName>
</protein>
<dbReference type="InterPro" id="IPR050275">
    <property type="entry name" value="PGM_Phosphatase"/>
</dbReference>